<dbReference type="Proteomes" id="UP000261082">
    <property type="component" value="Unassembled WGS sequence"/>
</dbReference>
<proteinExistence type="predicted"/>
<evidence type="ECO:0000313" key="2">
    <source>
        <dbReference type="Proteomes" id="UP000261082"/>
    </source>
</evidence>
<dbReference type="EMBL" id="QVID01000001">
    <property type="protein sequence ID" value="RFN59205.1"/>
    <property type="molecule type" value="Genomic_DNA"/>
</dbReference>
<name>A0A3E1QAP0_9FLAO</name>
<dbReference type="AlphaFoldDB" id="A0A3E1QAP0"/>
<evidence type="ECO:0000313" key="1">
    <source>
        <dbReference type="EMBL" id="RFN59205.1"/>
    </source>
</evidence>
<accession>A0A3E1QAP0</accession>
<keyword evidence="2" id="KW-1185">Reference proteome</keyword>
<gene>
    <name evidence="1" type="ORF">DZ858_03785</name>
</gene>
<organism evidence="1 2">
    <name type="scientific">Marixanthomonas ophiurae</name>
    <dbReference type="NCBI Taxonomy" id="387659"/>
    <lineage>
        <taxon>Bacteria</taxon>
        <taxon>Pseudomonadati</taxon>
        <taxon>Bacteroidota</taxon>
        <taxon>Flavobacteriia</taxon>
        <taxon>Flavobacteriales</taxon>
        <taxon>Flavobacteriaceae</taxon>
        <taxon>Marixanthomonas</taxon>
    </lineage>
</organism>
<protein>
    <submittedName>
        <fullName evidence="1">Uncharacterized protein</fullName>
    </submittedName>
</protein>
<dbReference type="OrthoDB" id="1427171at2"/>
<sequence length="213" mass="25523">MFYFSYVYKLYEKYKTENLENPIEGFHLGYTIDGLEILEQLDYLIKETTILNNFFFDRNEVLTNKINNWMEYSRENNINSKKYLIQNYHKISEISDYKKFEEMLFKTKLYAEMFYYKAFRLRNIIRYSAGLGKSFESKGIRNVRNILIEHPEKSGLEYIHTFGLGVKEFGPILKSGNQYNDSKFKDPGLFINASEFKTNLEKILINYKNKKLL</sequence>
<dbReference type="RefSeq" id="WP_117158205.1">
    <property type="nucleotide sequence ID" value="NZ_QVID01000001.1"/>
</dbReference>
<reference evidence="1 2" key="1">
    <citation type="journal article" date="2007" name="Int. J. Syst. Evol. Microbiol.">
        <title>Marixanthomonas ophiurae gen. nov., sp. nov., a marine bacterium of the family Flavobacteriaceae isolated from a deep-sea brittle star.</title>
        <authorList>
            <person name="Romanenko L.A."/>
            <person name="Uchino M."/>
            <person name="Frolova G.M."/>
            <person name="Mikhailov V.V."/>
        </authorList>
    </citation>
    <scope>NUCLEOTIDE SEQUENCE [LARGE SCALE GENOMIC DNA]</scope>
    <source>
        <strain evidence="1 2">KMM 3046</strain>
    </source>
</reference>
<comment type="caution">
    <text evidence="1">The sequence shown here is derived from an EMBL/GenBank/DDBJ whole genome shotgun (WGS) entry which is preliminary data.</text>
</comment>